<evidence type="ECO:0008006" key="4">
    <source>
        <dbReference type="Google" id="ProtNLM"/>
    </source>
</evidence>
<feature type="transmembrane region" description="Helical" evidence="1">
    <location>
        <begin position="30"/>
        <end position="49"/>
    </location>
</feature>
<gene>
    <name evidence="2" type="ORF">CLHUN_17230</name>
</gene>
<feature type="transmembrane region" description="Helical" evidence="1">
    <location>
        <begin position="176"/>
        <end position="195"/>
    </location>
</feature>
<dbReference type="RefSeq" id="WP_080064167.1">
    <property type="nucleotide sequence ID" value="NZ_MZGX01000009.1"/>
</dbReference>
<dbReference type="InterPro" id="IPR012443">
    <property type="entry name" value="DUF1646"/>
</dbReference>
<dbReference type="EMBL" id="MZGX01000009">
    <property type="protein sequence ID" value="OPX44424.1"/>
    <property type="molecule type" value="Genomic_DNA"/>
</dbReference>
<feature type="transmembrane region" description="Helical" evidence="1">
    <location>
        <begin position="328"/>
        <end position="349"/>
    </location>
</feature>
<protein>
    <recommendedName>
        <fullName evidence="4">Cation transporter</fullName>
    </recommendedName>
</protein>
<evidence type="ECO:0000256" key="1">
    <source>
        <dbReference type="SAM" id="Phobius"/>
    </source>
</evidence>
<feature type="transmembrane region" description="Helical" evidence="1">
    <location>
        <begin position="134"/>
        <end position="153"/>
    </location>
</feature>
<proteinExistence type="predicted"/>
<feature type="transmembrane region" description="Helical" evidence="1">
    <location>
        <begin position="94"/>
        <end position="122"/>
    </location>
</feature>
<evidence type="ECO:0000313" key="2">
    <source>
        <dbReference type="EMBL" id="OPX44424.1"/>
    </source>
</evidence>
<keyword evidence="3" id="KW-1185">Reference proteome</keyword>
<keyword evidence="1" id="KW-1133">Transmembrane helix</keyword>
<organism evidence="2 3">
    <name type="scientific">Ruminiclostridium hungatei</name>
    <name type="common">Clostridium hungatei</name>
    <dbReference type="NCBI Taxonomy" id="48256"/>
    <lineage>
        <taxon>Bacteria</taxon>
        <taxon>Bacillati</taxon>
        <taxon>Bacillota</taxon>
        <taxon>Clostridia</taxon>
        <taxon>Eubacteriales</taxon>
        <taxon>Oscillospiraceae</taxon>
        <taxon>Ruminiclostridium</taxon>
    </lineage>
</organism>
<dbReference type="OrthoDB" id="2678059at2"/>
<feature type="transmembrane region" description="Helical" evidence="1">
    <location>
        <begin position="296"/>
        <end position="316"/>
    </location>
</feature>
<keyword evidence="1" id="KW-0812">Transmembrane</keyword>
<feature type="transmembrane region" description="Helical" evidence="1">
    <location>
        <begin position="234"/>
        <end position="257"/>
    </location>
</feature>
<evidence type="ECO:0000313" key="3">
    <source>
        <dbReference type="Proteomes" id="UP000191554"/>
    </source>
</evidence>
<sequence length="350" mass="38167">MIIGLIIVLALILVLPFSFRKIEHNLEYFLLVMGLAATVLSGTLSLHLAEHIFMNKLLYFITAAVLVAGLIFRLSVKKIKGFVSFVTGKLPLALFIFLLIVVLGFLSSFITAIIAALILVEIVHVLPLKRTRKVILTVTACFSIGLGAALTPIGEPLATIVVSALKADFFYLARNIGVYAIPGVILMGLLGAFMVSRGETGGEAEVKDENFNLEEQNITQSESLKDVFMRAFKIFLFIMALELLGSGFKPLIDTYIIHLDSRILYWLNMSSAVLDNVTLAAAEVSPAMSLRQIQAILMGLLLSGGMLIPGNIPNIISAGKLNIKSREWAKIGLPIGISLLIIYFAVIFLF</sequence>
<dbReference type="PIRSF" id="PIRSF019205">
    <property type="entry name" value="DUF1646"/>
    <property type="match status" value="1"/>
</dbReference>
<accession>A0A1V4SKT4</accession>
<keyword evidence="1" id="KW-0472">Membrane</keyword>
<reference evidence="2 3" key="1">
    <citation type="submission" date="2017-03" db="EMBL/GenBank/DDBJ databases">
        <title>Genome sequence of Clostridium hungatei DSM 14427.</title>
        <authorList>
            <person name="Poehlein A."/>
            <person name="Daniel R."/>
        </authorList>
    </citation>
    <scope>NUCLEOTIDE SEQUENCE [LARGE SCALE GENOMIC DNA]</scope>
    <source>
        <strain evidence="2 3">DSM 14427</strain>
    </source>
</reference>
<dbReference type="AlphaFoldDB" id="A0A1V4SKT4"/>
<dbReference type="Proteomes" id="UP000191554">
    <property type="component" value="Unassembled WGS sequence"/>
</dbReference>
<feature type="transmembrane region" description="Helical" evidence="1">
    <location>
        <begin position="56"/>
        <end position="74"/>
    </location>
</feature>
<dbReference type="Pfam" id="PF07854">
    <property type="entry name" value="DUF1646"/>
    <property type="match status" value="1"/>
</dbReference>
<comment type="caution">
    <text evidence="2">The sequence shown here is derived from an EMBL/GenBank/DDBJ whole genome shotgun (WGS) entry which is preliminary data.</text>
</comment>
<name>A0A1V4SKT4_RUMHU</name>